<proteinExistence type="inferred from homology"/>
<keyword evidence="6" id="KW-0723">Serine/threonine-protein kinase</keyword>
<dbReference type="GO" id="GO:0004674">
    <property type="term" value="F:protein serine/threonine kinase activity"/>
    <property type="evidence" value="ECO:0007669"/>
    <property type="project" value="UniProtKB-KW"/>
</dbReference>
<comment type="caution">
    <text evidence="8">The sequence shown here is derived from an EMBL/GenBank/DDBJ whole genome shotgun (WGS) entry which is preliminary data.</text>
</comment>
<dbReference type="SMART" id="SM00220">
    <property type="entry name" value="S_TKc"/>
    <property type="match status" value="1"/>
</dbReference>
<dbReference type="InterPro" id="IPR008271">
    <property type="entry name" value="Ser/Thr_kinase_AS"/>
</dbReference>
<evidence type="ECO:0000313" key="9">
    <source>
        <dbReference type="Proteomes" id="UP000694240"/>
    </source>
</evidence>
<evidence type="ECO:0000259" key="7">
    <source>
        <dbReference type="PROSITE" id="PS50011"/>
    </source>
</evidence>
<dbReference type="CDD" id="cd06606">
    <property type="entry name" value="STKc_MAPKKK"/>
    <property type="match status" value="1"/>
</dbReference>
<sequence length="415" mass="47161">MVTLYQSLPTKRSFLSQASGIVRTRRRGYGRKARERRRMEIIETEISFSGYLKRYGHLKFIELSDPPLPKRPRYANNSMIPPLPDQNPIFTLKLSPIILKNNKRKRFTPKSSSSLSVEEITKQVFDGVVRKSSSWIKSEFLGRGSYGSVYLATSKKAKTKTTMAIKSAEISRASSLMDEERILTRLSSPFIVRCYGHEIAREETLFGGERTNYNLILEYCSGKSLFDFINSNLGGLSEKDVKLLARDILYGLDYIHRANIIHCDIKPENIFLTPVENRIRPNGYVAKIGDFGLALEKGSKEYEKESGHKRGTTRYMSPELIRHGIVDYAVDTWAFGCTVLEMLTGQQVWGEHSDLGSVDWDILIGQSCYIPCIPDWLSEEAQHFLSRCLKRDPGSRWGIGALLNHPFLQCGSIIV</sequence>
<feature type="binding site" evidence="5">
    <location>
        <position position="166"/>
    </location>
    <ligand>
        <name>ATP</name>
        <dbReference type="ChEBI" id="CHEBI:30616"/>
    </ligand>
</feature>
<dbReference type="Proteomes" id="UP000694240">
    <property type="component" value="Chromosome 3"/>
</dbReference>
<dbReference type="Pfam" id="PF00069">
    <property type="entry name" value="Pkinase"/>
    <property type="match status" value="1"/>
</dbReference>
<name>A0A8T2EU18_9BRAS</name>
<keyword evidence="1" id="KW-0808">Transferase</keyword>
<dbReference type="InterPro" id="IPR052751">
    <property type="entry name" value="Plant_MAPKKK"/>
</dbReference>
<dbReference type="PROSITE" id="PS50011">
    <property type="entry name" value="PROTEIN_KINASE_DOM"/>
    <property type="match status" value="1"/>
</dbReference>
<gene>
    <name evidence="8" type="ORF">ISN45_At03g038060</name>
</gene>
<protein>
    <submittedName>
        <fullName evidence="8">Protein kinase domain</fullName>
    </submittedName>
</protein>
<organism evidence="8 9">
    <name type="scientific">Arabidopsis thaliana x Arabidopsis arenosa</name>
    <dbReference type="NCBI Taxonomy" id="1240361"/>
    <lineage>
        <taxon>Eukaryota</taxon>
        <taxon>Viridiplantae</taxon>
        <taxon>Streptophyta</taxon>
        <taxon>Embryophyta</taxon>
        <taxon>Tracheophyta</taxon>
        <taxon>Spermatophyta</taxon>
        <taxon>Magnoliopsida</taxon>
        <taxon>eudicotyledons</taxon>
        <taxon>Gunneridae</taxon>
        <taxon>Pentapetalae</taxon>
        <taxon>rosids</taxon>
        <taxon>malvids</taxon>
        <taxon>Brassicales</taxon>
        <taxon>Brassicaceae</taxon>
        <taxon>Camelineae</taxon>
        <taxon>Arabidopsis</taxon>
    </lineage>
</organism>
<evidence type="ECO:0000256" key="4">
    <source>
        <dbReference type="ARBA" id="ARBA00022840"/>
    </source>
</evidence>
<evidence type="ECO:0000256" key="6">
    <source>
        <dbReference type="RuleBase" id="RU000304"/>
    </source>
</evidence>
<accession>A0A8T2EU18</accession>
<dbReference type="PANTHER" id="PTHR48011:SF85">
    <property type="entry name" value="PROTEIN KINASE SUPERFAMILY PROTEIN"/>
    <property type="match status" value="1"/>
</dbReference>
<dbReference type="PROSITE" id="PS00107">
    <property type="entry name" value="PROTEIN_KINASE_ATP"/>
    <property type="match status" value="1"/>
</dbReference>
<dbReference type="PROSITE" id="PS00108">
    <property type="entry name" value="PROTEIN_KINASE_ST"/>
    <property type="match status" value="1"/>
</dbReference>
<dbReference type="InterPro" id="IPR000719">
    <property type="entry name" value="Prot_kinase_dom"/>
</dbReference>
<evidence type="ECO:0000256" key="3">
    <source>
        <dbReference type="ARBA" id="ARBA00022777"/>
    </source>
</evidence>
<keyword evidence="4 5" id="KW-0067">ATP-binding</keyword>
<dbReference type="InterPro" id="IPR017441">
    <property type="entry name" value="Protein_kinase_ATP_BS"/>
</dbReference>
<evidence type="ECO:0000256" key="1">
    <source>
        <dbReference type="ARBA" id="ARBA00022679"/>
    </source>
</evidence>
<dbReference type="FunFam" id="3.30.200.20:FF:000925">
    <property type="entry name" value="Mitogen-activated protein kinase kinase kinase 15"/>
    <property type="match status" value="1"/>
</dbReference>
<dbReference type="FunFam" id="1.10.510.10:FF:001315">
    <property type="entry name" value="Putative calcium/calmodulin-dependent protein kinase"/>
    <property type="match status" value="1"/>
</dbReference>
<dbReference type="GO" id="GO:0005524">
    <property type="term" value="F:ATP binding"/>
    <property type="evidence" value="ECO:0007669"/>
    <property type="project" value="UniProtKB-UniRule"/>
</dbReference>
<dbReference type="PANTHER" id="PTHR48011">
    <property type="entry name" value="CCR4-NOT TRANSCRIPTIONAL COMPLEX SUBUNIT CAF120-RELATED"/>
    <property type="match status" value="1"/>
</dbReference>
<keyword evidence="3 8" id="KW-0418">Kinase</keyword>
<dbReference type="EMBL" id="JAEFBK010000003">
    <property type="protein sequence ID" value="KAG7627467.1"/>
    <property type="molecule type" value="Genomic_DNA"/>
</dbReference>
<dbReference type="GO" id="GO:0007165">
    <property type="term" value="P:signal transduction"/>
    <property type="evidence" value="ECO:0007669"/>
    <property type="project" value="TreeGrafter"/>
</dbReference>
<keyword evidence="2 5" id="KW-0547">Nucleotide-binding</keyword>
<reference evidence="8 9" key="1">
    <citation type="submission" date="2020-12" db="EMBL/GenBank/DDBJ databases">
        <title>Concerted genomic and epigenomic changes stabilize Arabidopsis allopolyploids.</title>
        <authorList>
            <person name="Chen Z."/>
        </authorList>
    </citation>
    <scope>NUCLEOTIDE SEQUENCE [LARGE SCALE GENOMIC DNA]</scope>
    <source>
        <strain evidence="8">Allo738</strain>
        <tissue evidence="8">Leaf</tissue>
    </source>
</reference>
<evidence type="ECO:0000313" key="8">
    <source>
        <dbReference type="EMBL" id="KAG7627467.1"/>
    </source>
</evidence>
<evidence type="ECO:0000256" key="2">
    <source>
        <dbReference type="ARBA" id="ARBA00022741"/>
    </source>
</evidence>
<keyword evidence="9" id="KW-1185">Reference proteome</keyword>
<comment type="similarity">
    <text evidence="6">Belongs to the protein kinase superfamily.</text>
</comment>
<evidence type="ECO:0000256" key="5">
    <source>
        <dbReference type="PROSITE-ProRule" id="PRU10141"/>
    </source>
</evidence>
<feature type="domain" description="Protein kinase" evidence="7">
    <location>
        <begin position="135"/>
        <end position="408"/>
    </location>
</feature>
<dbReference type="AlphaFoldDB" id="A0A8T2EU18"/>